<name>A0A4Z2EW27_9TELE</name>
<organism evidence="2 3">
    <name type="scientific">Liparis tanakae</name>
    <name type="common">Tanaka's snailfish</name>
    <dbReference type="NCBI Taxonomy" id="230148"/>
    <lineage>
        <taxon>Eukaryota</taxon>
        <taxon>Metazoa</taxon>
        <taxon>Chordata</taxon>
        <taxon>Craniata</taxon>
        <taxon>Vertebrata</taxon>
        <taxon>Euteleostomi</taxon>
        <taxon>Actinopterygii</taxon>
        <taxon>Neopterygii</taxon>
        <taxon>Teleostei</taxon>
        <taxon>Neoteleostei</taxon>
        <taxon>Acanthomorphata</taxon>
        <taxon>Eupercaria</taxon>
        <taxon>Perciformes</taxon>
        <taxon>Cottioidei</taxon>
        <taxon>Cottales</taxon>
        <taxon>Liparidae</taxon>
        <taxon>Liparis</taxon>
    </lineage>
</organism>
<feature type="compositionally biased region" description="Low complexity" evidence="1">
    <location>
        <begin position="101"/>
        <end position="112"/>
    </location>
</feature>
<evidence type="ECO:0000313" key="3">
    <source>
        <dbReference type="Proteomes" id="UP000314294"/>
    </source>
</evidence>
<sequence>MLGCSASVTAASSGSSRPVLAGTLYRTTGTGLLSATCRLFMGNNETPSMSDSRPPDRVAVLTSERDLGVLPQVRLQLPVVHVLLGGERGRDGRVDPAEVQPAARGAAAGPAPWRQRTPSAQGTQNSPDPDQEHREAD</sequence>
<feature type="region of interest" description="Disordered" evidence="1">
    <location>
        <begin position="84"/>
        <end position="137"/>
    </location>
</feature>
<keyword evidence="3" id="KW-1185">Reference proteome</keyword>
<protein>
    <submittedName>
        <fullName evidence="2">Uncharacterized protein</fullName>
    </submittedName>
</protein>
<dbReference type="EMBL" id="SRLO01002370">
    <property type="protein sequence ID" value="TNN33075.1"/>
    <property type="molecule type" value="Genomic_DNA"/>
</dbReference>
<dbReference type="AlphaFoldDB" id="A0A4Z2EW27"/>
<evidence type="ECO:0000313" key="2">
    <source>
        <dbReference type="EMBL" id="TNN33075.1"/>
    </source>
</evidence>
<comment type="caution">
    <text evidence="2">The sequence shown here is derived from an EMBL/GenBank/DDBJ whole genome shotgun (WGS) entry which is preliminary data.</text>
</comment>
<evidence type="ECO:0000256" key="1">
    <source>
        <dbReference type="SAM" id="MobiDB-lite"/>
    </source>
</evidence>
<feature type="compositionally biased region" description="Polar residues" evidence="1">
    <location>
        <begin position="116"/>
        <end position="128"/>
    </location>
</feature>
<proteinExistence type="predicted"/>
<feature type="compositionally biased region" description="Basic and acidic residues" evidence="1">
    <location>
        <begin position="87"/>
        <end position="96"/>
    </location>
</feature>
<dbReference type="Proteomes" id="UP000314294">
    <property type="component" value="Unassembled WGS sequence"/>
</dbReference>
<reference evidence="2 3" key="1">
    <citation type="submission" date="2019-03" db="EMBL/GenBank/DDBJ databases">
        <title>First draft genome of Liparis tanakae, snailfish: a comprehensive survey of snailfish specific genes.</title>
        <authorList>
            <person name="Kim W."/>
            <person name="Song I."/>
            <person name="Jeong J.-H."/>
            <person name="Kim D."/>
            <person name="Kim S."/>
            <person name="Ryu S."/>
            <person name="Song J.Y."/>
            <person name="Lee S.K."/>
        </authorList>
    </citation>
    <scope>NUCLEOTIDE SEQUENCE [LARGE SCALE GENOMIC DNA]</scope>
    <source>
        <tissue evidence="2">Muscle</tissue>
    </source>
</reference>
<accession>A0A4Z2EW27</accession>
<gene>
    <name evidence="2" type="ORF">EYF80_056765</name>
</gene>